<evidence type="ECO:0000313" key="1">
    <source>
        <dbReference type="EMBL" id="CAG9988695.1"/>
    </source>
</evidence>
<comment type="caution">
    <text evidence="1">The sequence shown here is derived from an EMBL/GenBank/DDBJ whole genome shotgun (WGS) entry which is preliminary data.</text>
</comment>
<dbReference type="Pfam" id="PF02458">
    <property type="entry name" value="Transferase"/>
    <property type="match status" value="1"/>
</dbReference>
<name>A0A9N9UG66_9HYPO</name>
<dbReference type="Proteomes" id="UP000754883">
    <property type="component" value="Unassembled WGS sequence"/>
</dbReference>
<protein>
    <submittedName>
        <fullName evidence="1">Uncharacterized protein</fullName>
    </submittedName>
</protein>
<dbReference type="EMBL" id="CABFNO020001453">
    <property type="protein sequence ID" value="CAG9988695.1"/>
    <property type="molecule type" value="Genomic_DNA"/>
</dbReference>
<dbReference type="InterPro" id="IPR023213">
    <property type="entry name" value="CAT-like_dom_sf"/>
</dbReference>
<reference evidence="1" key="1">
    <citation type="submission" date="2021-10" db="EMBL/GenBank/DDBJ databases">
        <authorList>
            <person name="Piombo E."/>
        </authorList>
    </citation>
    <scope>NUCLEOTIDE SEQUENCE</scope>
</reference>
<dbReference type="AlphaFoldDB" id="A0A9N9UG66"/>
<evidence type="ECO:0000313" key="2">
    <source>
        <dbReference type="Proteomes" id="UP000754883"/>
    </source>
</evidence>
<dbReference type="Gene3D" id="3.30.559.10">
    <property type="entry name" value="Chloramphenicol acetyltransferase-like domain"/>
    <property type="match status" value="2"/>
</dbReference>
<proteinExistence type="predicted"/>
<dbReference type="OrthoDB" id="21502at2759"/>
<organism evidence="1 2">
    <name type="scientific">Clonostachys byssicola</name>
    <dbReference type="NCBI Taxonomy" id="160290"/>
    <lineage>
        <taxon>Eukaryota</taxon>
        <taxon>Fungi</taxon>
        <taxon>Dikarya</taxon>
        <taxon>Ascomycota</taxon>
        <taxon>Pezizomycotina</taxon>
        <taxon>Sordariomycetes</taxon>
        <taxon>Hypocreomycetidae</taxon>
        <taxon>Hypocreales</taxon>
        <taxon>Bionectriaceae</taxon>
        <taxon>Clonostachys</taxon>
    </lineage>
</organism>
<gene>
    <name evidence="1" type="ORF">CBYS24578_00018397</name>
</gene>
<keyword evidence="2" id="KW-1185">Reference proteome</keyword>
<sequence length="501" mass="55340">MSYIARLLGLAQERPLPERVPTDEVLPLHLFDDVFYLRSHTLMWTLRFDDVLDADILGNSLSELFQCEGWRKLGGRLRLKPDGKIEVHIPRPFTAERPPIYFTKGHFNVRMSEHPEASKLPAAGSGPTLFPSPRSYTSLGVGPGAPRKLDDYLYSDLPQFALHVVTFEDGTLVSINFNHIVSDLSGLKAVLDAWQCHLAGKPEEKADFMSVEDGMAPLYKSATQGKHALDHMRLTGWKMLSWTLWLMWDSWWTKYDSQIMCIPKTIMDALVENARNEAKGKLSDENGVSFISEGDILLALSVRLAAHTLPAGSTRPINLIVAVDPRGRAKSIFKANGAYVQNAPSGVVVSCPVAEALEMKIGELAVKMRAAIGAQTTEEALKVTASEIATAMKETGRLPMFGDYNGLLATSSNWGSAKLVQTVDFSQAVVKAGTALKQYDVTWKPGRPVYYHSRNIETSKGFFSTCLLIINGRDHAGNMWVTGEYPAATWSKLADILNSQL</sequence>
<accession>A0A9N9UG66</accession>